<dbReference type="RefSeq" id="WP_046402518.1">
    <property type="nucleotide sequence ID" value="NZ_JADMYR010000006.1"/>
</dbReference>
<accession>A0A1Y3YEK2</accession>
<dbReference type="InterPro" id="IPR006665">
    <property type="entry name" value="OmpA-like"/>
</dbReference>
<gene>
    <name evidence="1" type="ORF">DWW24_06215</name>
</gene>
<dbReference type="SUPFAM" id="SSF48452">
    <property type="entry name" value="TPR-like"/>
    <property type="match status" value="1"/>
</dbReference>
<dbReference type="Gene3D" id="1.25.40.10">
    <property type="entry name" value="Tetratricopeptide repeat domain"/>
    <property type="match status" value="1"/>
</dbReference>
<dbReference type="PROSITE" id="PS51123">
    <property type="entry name" value="OMPA_2"/>
    <property type="match status" value="1"/>
</dbReference>
<dbReference type="AlphaFoldDB" id="A0A1Y3YEK2"/>
<dbReference type="InterPro" id="IPR011990">
    <property type="entry name" value="TPR-like_helical_dom_sf"/>
</dbReference>
<protein>
    <submittedName>
        <fullName evidence="1">DUF3868 domain-containing protein</fullName>
    </submittedName>
</protein>
<dbReference type="SUPFAM" id="SSF103088">
    <property type="entry name" value="OmpA-like"/>
    <property type="match status" value="1"/>
</dbReference>
<dbReference type="Proteomes" id="UP000283426">
    <property type="component" value="Unassembled WGS sequence"/>
</dbReference>
<name>A0A1Y3YEK2_9BACT</name>
<sequence>MKHLYIIFLALLACCPEVIHAENEISYLAEIGIQNRGVVKKGREVQLTMLVDLSELKIKTQHTIALTPILLSKDGNREAAFPPIVIDGKARNKMYLRAQRLESVDIPPYHDENAQVVIRRRNGKDQGYEYLATVPYEHWMLDGRIELREQVYGCVNCSEGKAEQVLPGNILPAFIPDYRICTIVPEPEPVKVRAETRTARLQFRQDSYRILPGYKDNRSELDTVSHSIQLVEDNEDVSITGIFITGYASPEGTVAHNLKLSENRAKALADYICRHDKFDPAMIHVDWKGEDWEGFRLVLDKFPGLLKRGEVVRIIDECTGDRDVCEKQLQELVPADIYHRLLNEIYPLLRRNEYKIEYNVRNFNLDEARRMVDERPDLLSLTEMYKVAASYEKGSPGYGKVMQVAARYFPDAPAVLNDLALEAMAKKEYDKAVQLLEYSKVTFSDSTLLNTLGVAYAGAGEPYKAEDAFRRAAEAGVEEARHNLTQVQGVIEQL</sequence>
<dbReference type="EMBL" id="QRYW01000010">
    <property type="protein sequence ID" value="RGV28113.1"/>
    <property type="molecule type" value="Genomic_DNA"/>
</dbReference>
<reference evidence="1 2" key="1">
    <citation type="submission" date="2018-08" db="EMBL/GenBank/DDBJ databases">
        <title>A genome reference for cultivated species of the human gut microbiota.</title>
        <authorList>
            <person name="Zou Y."/>
            <person name="Xue W."/>
            <person name="Luo G."/>
        </authorList>
    </citation>
    <scope>NUCLEOTIDE SEQUENCE [LARGE SCALE GENOMIC DNA]</scope>
    <source>
        <strain evidence="1 2">AF14-6AC</strain>
    </source>
</reference>
<evidence type="ECO:0000313" key="1">
    <source>
        <dbReference type="EMBL" id="RGV28113.1"/>
    </source>
</evidence>
<organism evidence="1 2">
    <name type="scientific">Odoribacter splanchnicus</name>
    <dbReference type="NCBI Taxonomy" id="28118"/>
    <lineage>
        <taxon>Bacteria</taxon>
        <taxon>Pseudomonadati</taxon>
        <taxon>Bacteroidota</taxon>
        <taxon>Bacteroidia</taxon>
        <taxon>Bacteroidales</taxon>
        <taxon>Odoribacteraceae</taxon>
        <taxon>Odoribacter</taxon>
    </lineage>
</organism>
<evidence type="ECO:0000313" key="2">
    <source>
        <dbReference type="Proteomes" id="UP000283426"/>
    </source>
</evidence>
<dbReference type="GO" id="GO:0016020">
    <property type="term" value="C:membrane"/>
    <property type="evidence" value="ECO:0007669"/>
    <property type="project" value="UniProtKB-UniRule"/>
</dbReference>
<dbReference type="Gene3D" id="3.30.1330.60">
    <property type="entry name" value="OmpA-like domain"/>
    <property type="match status" value="1"/>
</dbReference>
<dbReference type="Pfam" id="PF12984">
    <property type="entry name" value="DUF3868"/>
    <property type="match status" value="1"/>
</dbReference>
<dbReference type="InterPro" id="IPR024480">
    <property type="entry name" value="DUF3868"/>
</dbReference>
<proteinExistence type="predicted"/>
<dbReference type="InterPro" id="IPR036737">
    <property type="entry name" value="OmpA-like_sf"/>
</dbReference>
<comment type="caution">
    <text evidence="1">The sequence shown here is derived from an EMBL/GenBank/DDBJ whole genome shotgun (WGS) entry which is preliminary data.</text>
</comment>
<dbReference type="Pfam" id="PF00691">
    <property type="entry name" value="OmpA"/>
    <property type="match status" value="1"/>
</dbReference>